<organism evidence="1 2">
    <name type="scientific">Ixodes persulcatus</name>
    <name type="common">Taiga tick</name>
    <dbReference type="NCBI Taxonomy" id="34615"/>
    <lineage>
        <taxon>Eukaryota</taxon>
        <taxon>Metazoa</taxon>
        <taxon>Ecdysozoa</taxon>
        <taxon>Arthropoda</taxon>
        <taxon>Chelicerata</taxon>
        <taxon>Arachnida</taxon>
        <taxon>Acari</taxon>
        <taxon>Parasitiformes</taxon>
        <taxon>Ixodida</taxon>
        <taxon>Ixodoidea</taxon>
        <taxon>Ixodidae</taxon>
        <taxon>Ixodinae</taxon>
        <taxon>Ixodes</taxon>
    </lineage>
</organism>
<evidence type="ECO:0000313" key="1">
    <source>
        <dbReference type="EMBL" id="KAG0418337.1"/>
    </source>
</evidence>
<reference evidence="1 2" key="1">
    <citation type="journal article" date="2020" name="Cell">
        <title>Large-Scale Comparative Analyses of Tick Genomes Elucidate Their Genetic Diversity and Vector Capacities.</title>
        <authorList>
            <consortium name="Tick Genome and Microbiome Consortium (TIGMIC)"/>
            <person name="Jia N."/>
            <person name="Wang J."/>
            <person name="Shi W."/>
            <person name="Du L."/>
            <person name="Sun Y."/>
            <person name="Zhan W."/>
            <person name="Jiang J.F."/>
            <person name="Wang Q."/>
            <person name="Zhang B."/>
            <person name="Ji P."/>
            <person name="Bell-Sakyi L."/>
            <person name="Cui X.M."/>
            <person name="Yuan T.T."/>
            <person name="Jiang B.G."/>
            <person name="Yang W.F."/>
            <person name="Lam T.T."/>
            <person name="Chang Q.C."/>
            <person name="Ding S.J."/>
            <person name="Wang X.J."/>
            <person name="Zhu J.G."/>
            <person name="Ruan X.D."/>
            <person name="Zhao L."/>
            <person name="Wei J.T."/>
            <person name="Ye R.Z."/>
            <person name="Que T.C."/>
            <person name="Du C.H."/>
            <person name="Zhou Y.H."/>
            <person name="Cheng J.X."/>
            <person name="Dai P.F."/>
            <person name="Guo W.B."/>
            <person name="Han X.H."/>
            <person name="Huang E.J."/>
            <person name="Li L.F."/>
            <person name="Wei W."/>
            <person name="Gao Y.C."/>
            <person name="Liu J.Z."/>
            <person name="Shao H.Z."/>
            <person name="Wang X."/>
            <person name="Wang C.C."/>
            <person name="Yang T.C."/>
            <person name="Huo Q.B."/>
            <person name="Li W."/>
            <person name="Chen H.Y."/>
            <person name="Chen S.E."/>
            <person name="Zhou L.G."/>
            <person name="Ni X.B."/>
            <person name="Tian J.H."/>
            <person name="Sheng Y."/>
            <person name="Liu T."/>
            <person name="Pan Y.S."/>
            <person name="Xia L.Y."/>
            <person name="Li J."/>
            <person name="Zhao F."/>
            <person name="Cao W.C."/>
        </authorList>
    </citation>
    <scope>NUCLEOTIDE SEQUENCE [LARGE SCALE GENOMIC DNA]</scope>
    <source>
        <strain evidence="1">Iper-2018</strain>
    </source>
</reference>
<name>A0AC60PEC3_IXOPE</name>
<protein>
    <submittedName>
        <fullName evidence="1">Uncharacterized protein</fullName>
    </submittedName>
</protein>
<proteinExistence type="predicted"/>
<keyword evidence="2" id="KW-1185">Reference proteome</keyword>
<accession>A0AC60PEC3</accession>
<comment type="caution">
    <text evidence="1">The sequence shown here is derived from an EMBL/GenBank/DDBJ whole genome shotgun (WGS) entry which is preliminary data.</text>
</comment>
<dbReference type="Proteomes" id="UP000805193">
    <property type="component" value="Unassembled WGS sequence"/>
</dbReference>
<dbReference type="EMBL" id="JABSTQ010010742">
    <property type="protein sequence ID" value="KAG0418337.1"/>
    <property type="molecule type" value="Genomic_DNA"/>
</dbReference>
<evidence type="ECO:0000313" key="2">
    <source>
        <dbReference type="Proteomes" id="UP000805193"/>
    </source>
</evidence>
<gene>
    <name evidence="1" type="ORF">HPB47_004937</name>
</gene>
<sequence>MLNDWLRVVCYLQDPPWLADRKLHQLRGLAARMTESLWGYTLTQALGSAEKKKKQREGGGLKVLGEVDIPEDISNLLGKGPKCGVEPAVPSQELVALNWGVANKAGNENRERCLLEGLDCLLSCPTNTGGSGNSALQGVVTYFRDNELCLLQSDKEGGFRQRNSANFALELLKKAGTSEDVARSTPGRTSNASQGSCMKSP</sequence>